<keyword evidence="2" id="KW-1185">Reference proteome</keyword>
<evidence type="ECO:0000313" key="2">
    <source>
        <dbReference type="Proteomes" id="UP000234331"/>
    </source>
</evidence>
<dbReference type="Proteomes" id="UP000234331">
    <property type="component" value="Unassembled WGS sequence"/>
</dbReference>
<reference evidence="1 2" key="1">
    <citation type="submission" date="2017-06" db="EMBL/GenBank/DDBJ databases">
        <authorList>
            <person name="Kim H.J."/>
            <person name="Triplett B.A."/>
        </authorList>
    </citation>
    <scope>NUCLEOTIDE SEQUENCE [LARGE SCALE GENOMIC DNA]</scope>
    <source>
        <strain evidence="1">FRACA_ARgP5</strain>
    </source>
</reference>
<gene>
    <name evidence="1" type="ORF">FRACA_730006</name>
</gene>
<accession>A0A2I2L0Y4</accession>
<proteinExistence type="predicted"/>
<organism evidence="1 2">
    <name type="scientific">Frankia canadensis</name>
    <dbReference type="NCBI Taxonomy" id="1836972"/>
    <lineage>
        <taxon>Bacteria</taxon>
        <taxon>Bacillati</taxon>
        <taxon>Actinomycetota</taxon>
        <taxon>Actinomycetes</taxon>
        <taxon>Frankiales</taxon>
        <taxon>Frankiaceae</taxon>
        <taxon>Frankia</taxon>
    </lineage>
</organism>
<protein>
    <submittedName>
        <fullName evidence="1">Uncharacterized protein</fullName>
    </submittedName>
</protein>
<sequence>MATFSVRIIPASAAETPRARSCCLFAAGTAASYRYVPDDLAGIRAERSSSDGDNEESY</sequence>
<dbReference type="EMBL" id="FZMO01000540">
    <property type="protein sequence ID" value="SNQ51527.1"/>
    <property type="molecule type" value="Genomic_DNA"/>
</dbReference>
<evidence type="ECO:0000313" key="1">
    <source>
        <dbReference type="EMBL" id="SNQ51527.1"/>
    </source>
</evidence>
<name>A0A2I2L0Y4_9ACTN</name>
<dbReference type="AlphaFoldDB" id="A0A2I2L0Y4"/>